<dbReference type="PANTHER" id="PTHR30486">
    <property type="entry name" value="TWITCHING MOTILITY PROTEIN PILT"/>
    <property type="match status" value="1"/>
</dbReference>
<evidence type="ECO:0000256" key="2">
    <source>
        <dbReference type="SAM" id="Coils"/>
    </source>
</evidence>
<evidence type="ECO:0000313" key="4">
    <source>
        <dbReference type="EMBL" id="EEO23015.1"/>
    </source>
</evidence>
<organism evidence="4 5">
    <name type="scientific">Helicobacter bilis ATCC 43879</name>
    <dbReference type="NCBI Taxonomy" id="613026"/>
    <lineage>
        <taxon>Bacteria</taxon>
        <taxon>Pseudomonadati</taxon>
        <taxon>Campylobacterota</taxon>
        <taxon>Epsilonproteobacteria</taxon>
        <taxon>Campylobacterales</taxon>
        <taxon>Helicobacteraceae</taxon>
        <taxon>Helicobacter</taxon>
    </lineage>
</organism>
<gene>
    <name evidence="4" type="ORF">HRAG_00072</name>
</gene>
<dbReference type="PANTHER" id="PTHR30486:SF6">
    <property type="entry name" value="TYPE IV PILUS RETRACTATION ATPASE PILT"/>
    <property type="match status" value="1"/>
</dbReference>
<accession>C3XDC6</accession>
<dbReference type="RefSeq" id="WP_005216582.1">
    <property type="nucleotide sequence ID" value="NZ_KI392032.1"/>
</dbReference>
<dbReference type="Proteomes" id="UP000005085">
    <property type="component" value="Unassembled WGS sequence"/>
</dbReference>
<dbReference type="InterPro" id="IPR001482">
    <property type="entry name" value="T2SS/T4SS_dom"/>
</dbReference>
<keyword evidence="5" id="KW-1185">Reference proteome</keyword>
<sequence length="407" mass="46206">MNMMFVKILEQVINDAIKHNASDIHLTHDGIYFRVKKQVLLYDLTEIAYSIWNDRKARCLKRIEKLETFDIKSYKDNEEERLHYKLITGIPFPRDINDKRLLRGTPQEQKHVLKKELECSKIDLENLQDEKKNIAKIKLELINKLFQEIRDYNRKDLENEQSVSVYIGEVRCRISKFTTINGASYAIRIYNNQMPTLDSIQAPLALANLCENTSGLILVCGTTGAGKSTTLAAMINHINTTTKKHILTLEDPIEYIHKSNKSLVNQREIGLHSKSFESSLIASLREDPDVILIGEILSPEVLTLAITHALSGHLVLASFHANNCMDAITRMIGMKQSDCNIRANLATCLQGIITQKLYDNGERLTADFEILIANPAVSALIKDDKIWQLDSQISMGKSVGMQHFSKI</sequence>
<dbReference type="Gene3D" id="3.30.450.90">
    <property type="match status" value="1"/>
</dbReference>
<keyword evidence="2" id="KW-0175">Coiled coil</keyword>
<dbReference type="GO" id="GO:0016887">
    <property type="term" value="F:ATP hydrolysis activity"/>
    <property type="evidence" value="ECO:0007669"/>
    <property type="project" value="InterPro"/>
</dbReference>
<dbReference type="EMBL" id="ACDN02000002">
    <property type="protein sequence ID" value="EEO23015.1"/>
    <property type="molecule type" value="Genomic_DNA"/>
</dbReference>
<evidence type="ECO:0000256" key="1">
    <source>
        <dbReference type="ARBA" id="ARBA00006611"/>
    </source>
</evidence>
<proteinExistence type="inferred from homology"/>
<comment type="similarity">
    <text evidence="1">Belongs to the GSP E family.</text>
</comment>
<dbReference type="Pfam" id="PF00437">
    <property type="entry name" value="T2SSE"/>
    <property type="match status" value="1"/>
</dbReference>
<comment type="caution">
    <text evidence="4">The sequence shown here is derived from an EMBL/GenBank/DDBJ whole genome shotgun (WGS) entry which is preliminary data.</text>
</comment>
<reference evidence="4 5" key="1">
    <citation type="journal article" date="2014" name="Genome Announc.">
        <title>Draft genome sequences of six enterohepatic helicobacter species isolated from humans and one from rhesus macaques.</title>
        <authorList>
            <person name="Shen Z."/>
            <person name="Sheh A."/>
            <person name="Young S.K."/>
            <person name="Abouelliel A."/>
            <person name="Ward D.V."/>
            <person name="Earl A.M."/>
            <person name="Fox J.G."/>
        </authorList>
    </citation>
    <scope>NUCLEOTIDE SEQUENCE [LARGE SCALE GENOMIC DNA]</scope>
    <source>
        <strain evidence="4 5">ATCC 43879</strain>
    </source>
</reference>
<protein>
    <submittedName>
        <fullName evidence="4">Twitching motility protein</fullName>
    </submittedName>
</protein>
<dbReference type="eggNOG" id="COG2805">
    <property type="taxonomic scope" value="Bacteria"/>
</dbReference>
<dbReference type="InterPro" id="IPR050921">
    <property type="entry name" value="T4SS_GSP_E_ATPase"/>
</dbReference>
<dbReference type="HOGENOM" id="CLU_013446_4_0_7"/>
<evidence type="ECO:0000313" key="5">
    <source>
        <dbReference type="Proteomes" id="UP000005085"/>
    </source>
</evidence>
<name>C3XDC6_9HELI</name>
<dbReference type="InterPro" id="IPR027417">
    <property type="entry name" value="P-loop_NTPase"/>
</dbReference>
<feature type="domain" description="Bacterial type II secretion system protein E" evidence="3">
    <location>
        <begin position="150"/>
        <end position="359"/>
    </location>
</feature>
<evidence type="ECO:0000259" key="3">
    <source>
        <dbReference type="Pfam" id="PF00437"/>
    </source>
</evidence>
<dbReference type="AlphaFoldDB" id="C3XDC6"/>
<dbReference type="SUPFAM" id="SSF52540">
    <property type="entry name" value="P-loop containing nucleoside triphosphate hydrolases"/>
    <property type="match status" value="1"/>
</dbReference>
<dbReference type="Gene3D" id="3.40.50.300">
    <property type="entry name" value="P-loop containing nucleotide triphosphate hydrolases"/>
    <property type="match status" value="1"/>
</dbReference>
<feature type="coiled-coil region" evidence="2">
    <location>
        <begin position="110"/>
        <end position="144"/>
    </location>
</feature>